<protein>
    <submittedName>
        <fullName evidence="1">Uncharacterized protein</fullName>
    </submittedName>
</protein>
<dbReference type="Proteomes" id="UP000827284">
    <property type="component" value="Unassembled WGS sequence"/>
</dbReference>
<organism evidence="1 2">
    <name type="scientific">Entomortierella parvispora</name>
    <dbReference type="NCBI Taxonomy" id="205924"/>
    <lineage>
        <taxon>Eukaryota</taxon>
        <taxon>Fungi</taxon>
        <taxon>Fungi incertae sedis</taxon>
        <taxon>Mucoromycota</taxon>
        <taxon>Mortierellomycotina</taxon>
        <taxon>Mortierellomycetes</taxon>
        <taxon>Mortierellales</taxon>
        <taxon>Mortierellaceae</taxon>
        <taxon>Entomortierella</taxon>
    </lineage>
</organism>
<keyword evidence="2" id="KW-1185">Reference proteome</keyword>
<comment type="caution">
    <text evidence="1">The sequence shown here is derived from an EMBL/GenBank/DDBJ whole genome shotgun (WGS) entry which is preliminary data.</text>
</comment>
<evidence type="ECO:0000313" key="1">
    <source>
        <dbReference type="EMBL" id="GJJ74869.1"/>
    </source>
</evidence>
<gene>
    <name evidence="1" type="ORF">EMPS_07227</name>
</gene>
<reference evidence="1" key="2">
    <citation type="journal article" date="2022" name="Microbiol. Resour. Announc.">
        <title>Whole-Genome Sequence of Entomortierella parvispora E1425, a Mucoromycotan Fungus Associated with Burkholderiaceae-Related Endosymbiotic Bacteria.</title>
        <authorList>
            <person name="Herlambang A."/>
            <person name="Guo Y."/>
            <person name="Takashima Y."/>
            <person name="Narisawa K."/>
            <person name="Ohta H."/>
            <person name="Nishizawa T."/>
        </authorList>
    </citation>
    <scope>NUCLEOTIDE SEQUENCE</scope>
    <source>
        <strain evidence="1">E1425</strain>
    </source>
</reference>
<proteinExistence type="predicted"/>
<sequence length="99" mass="11080">MKPHSRFACVSPGSGLRSALVVVYGCFLESFSRNAYRCLSTPCWLFQSSCCMCHYMSSPSRSFDEVDLPTFEEPLLLLRGLGVQRLNPKPAHMGLEFLA</sequence>
<dbReference type="AlphaFoldDB" id="A0A9P3HDT5"/>
<evidence type="ECO:0000313" key="2">
    <source>
        <dbReference type="Proteomes" id="UP000827284"/>
    </source>
</evidence>
<accession>A0A9P3HDT5</accession>
<reference evidence="1" key="1">
    <citation type="submission" date="2021-11" db="EMBL/GenBank/DDBJ databases">
        <authorList>
            <person name="Herlambang A."/>
            <person name="Guo Y."/>
            <person name="Takashima Y."/>
            <person name="Nishizawa T."/>
        </authorList>
    </citation>
    <scope>NUCLEOTIDE SEQUENCE</scope>
    <source>
        <strain evidence="1">E1425</strain>
    </source>
</reference>
<name>A0A9P3HDT5_9FUNG</name>
<dbReference type="EMBL" id="BQFW01000010">
    <property type="protein sequence ID" value="GJJ74869.1"/>
    <property type="molecule type" value="Genomic_DNA"/>
</dbReference>